<proteinExistence type="inferred from homology"/>
<keyword evidence="8" id="KW-1185">Reference proteome</keyword>
<feature type="region of interest" description="Disordered" evidence="6">
    <location>
        <begin position="43"/>
        <end position="80"/>
    </location>
</feature>
<organism evidence="7 8">
    <name type="scientific">Candidatus Nitronereus thalassa</name>
    <dbReference type="NCBI Taxonomy" id="3020898"/>
    <lineage>
        <taxon>Bacteria</taxon>
        <taxon>Pseudomonadati</taxon>
        <taxon>Nitrospirota</taxon>
        <taxon>Nitrospiria</taxon>
        <taxon>Nitrospirales</taxon>
        <taxon>Nitrospiraceae</taxon>
        <taxon>Candidatus Nitronereus</taxon>
    </lineage>
</organism>
<evidence type="ECO:0000256" key="1">
    <source>
        <dbReference type="ARBA" id="ARBA00010528"/>
    </source>
</evidence>
<evidence type="ECO:0000256" key="3">
    <source>
        <dbReference type="ARBA" id="ARBA00023274"/>
    </source>
</evidence>
<evidence type="ECO:0000256" key="6">
    <source>
        <dbReference type="SAM" id="MobiDB-lite"/>
    </source>
</evidence>
<keyword evidence="5" id="KW-0699">rRNA-binding</keyword>
<dbReference type="PANTHER" id="PTHR10746:SF6">
    <property type="entry name" value="LARGE RIBOSOMAL SUBUNIT PROTEIN UL4M"/>
    <property type="match status" value="1"/>
</dbReference>
<evidence type="ECO:0000256" key="2">
    <source>
        <dbReference type="ARBA" id="ARBA00022980"/>
    </source>
</evidence>
<dbReference type="EMBL" id="JAQOUE010000002">
    <property type="protein sequence ID" value="MDT7043856.1"/>
    <property type="molecule type" value="Genomic_DNA"/>
</dbReference>
<comment type="function">
    <text evidence="5">One of the primary rRNA binding proteins, this protein initially binds near the 5'-end of the 23S rRNA. It is important during the early stages of 50S assembly. It makes multiple contacts with different domains of the 23S rRNA in the assembled 50S subunit and ribosome.</text>
</comment>
<dbReference type="HAMAP" id="MF_01328_B">
    <property type="entry name" value="Ribosomal_uL4_B"/>
    <property type="match status" value="1"/>
</dbReference>
<feature type="compositionally biased region" description="Polar residues" evidence="6">
    <location>
        <begin position="43"/>
        <end position="52"/>
    </location>
</feature>
<reference evidence="7 8" key="1">
    <citation type="journal article" date="2023" name="ISME J.">
        <title>Cultivation and genomic characterization of novel and ubiquitous marine nitrite-oxidizing bacteria from the Nitrospirales.</title>
        <authorList>
            <person name="Mueller A.J."/>
            <person name="Daebeler A."/>
            <person name="Herbold C.W."/>
            <person name="Kirkegaard R.H."/>
            <person name="Daims H."/>
        </authorList>
    </citation>
    <scope>NUCLEOTIDE SEQUENCE [LARGE SCALE GENOMIC DNA]</scope>
    <source>
        <strain evidence="7 8">EB</strain>
    </source>
</reference>
<dbReference type="InterPro" id="IPR023574">
    <property type="entry name" value="Ribosomal_uL4_dom_sf"/>
</dbReference>
<comment type="similarity">
    <text evidence="1 5">Belongs to the universal ribosomal protein uL4 family.</text>
</comment>
<gene>
    <name evidence="5 7" type="primary">rplD</name>
    <name evidence="7" type="ORF">PPG34_15985</name>
</gene>
<protein>
    <recommendedName>
        <fullName evidence="4 5">Large ribosomal subunit protein uL4</fullName>
    </recommendedName>
</protein>
<accession>A0ABU3KBP3</accession>
<comment type="caution">
    <text evidence="7">The sequence shown here is derived from an EMBL/GenBank/DDBJ whole genome shotgun (WGS) entry which is preliminary data.</text>
</comment>
<dbReference type="Gene3D" id="3.40.1370.10">
    <property type="match status" value="1"/>
</dbReference>
<dbReference type="PANTHER" id="PTHR10746">
    <property type="entry name" value="50S RIBOSOMAL PROTEIN L4"/>
    <property type="match status" value="1"/>
</dbReference>
<dbReference type="SUPFAM" id="SSF52166">
    <property type="entry name" value="Ribosomal protein L4"/>
    <property type="match status" value="1"/>
</dbReference>
<sequence length="207" mass="22540">MATIKVLDTGKKAAGSVELNDSVFGVPVKVPLVHSAVVMQRASLRQGTSSTKGRGEVSGTGKKPWKQKHTGRARAGSNRSPVWRHGGIVFGPRPRTYDYSIPKKMYRGAMQSALSSKQSAGELSIVSELSLSEAKTKQLSTMLSKLGLGRSALLVAGEENINLFRAARNLKDVRAVVPSEMTVYDVLRYESLVIVKDQLDKVQELWS</sequence>
<dbReference type="Proteomes" id="UP001250932">
    <property type="component" value="Unassembled WGS sequence"/>
</dbReference>
<dbReference type="GO" id="GO:0005840">
    <property type="term" value="C:ribosome"/>
    <property type="evidence" value="ECO:0007669"/>
    <property type="project" value="UniProtKB-KW"/>
</dbReference>
<dbReference type="InterPro" id="IPR013005">
    <property type="entry name" value="Ribosomal_uL4-like"/>
</dbReference>
<dbReference type="InterPro" id="IPR002136">
    <property type="entry name" value="Ribosomal_uL4"/>
</dbReference>
<dbReference type="NCBIfam" id="TIGR03953">
    <property type="entry name" value="rplD_bact"/>
    <property type="match status" value="1"/>
</dbReference>
<name>A0ABU3KBP3_9BACT</name>
<keyword evidence="3 5" id="KW-0687">Ribonucleoprotein</keyword>
<comment type="subunit">
    <text evidence="5">Part of the 50S ribosomal subunit.</text>
</comment>
<evidence type="ECO:0000256" key="5">
    <source>
        <dbReference type="HAMAP-Rule" id="MF_01328"/>
    </source>
</evidence>
<evidence type="ECO:0000313" key="7">
    <source>
        <dbReference type="EMBL" id="MDT7043856.1"/>
    </source>
</evidence>
<evidence type="ECO:0000313" key="8">
    <source>
        <dbReference type="Proteomes" id="UP001250932"/>
    </source>
</evidence>
<keyword evidence="5" id="KW-0694">RNA-binding</keyword>
<dbReference type="RefSeq" id="WP_313834446.1">
    <property type="nucleotide sequence ID" value="NZ_JAQOUE010000002.1"/>
</dbReference>
<comment type="function">
    <text evidence="5">Forms part of the polypeptide exit tunnel.</text>
</comment>
<evidence type="ECO:0000256" key="4">
    <source>
        <dbReference type="ARBA" id="ARBA00035244"/>
    </source>
</evidence>
<feature type="compositionally biased region" description="Basic residues" evidence="6">
    <location>
        <begin position="63"/>
        <end position="72"/>
    </location>
</feature>
<keyword evidence="2 5" id="KW-0689">Ribosomal protein</keyword>
<dbReference type="Pfam" id="PF00573">
    <property type="entry name" value="Ribosomal_L4"/>
    <property type="match status" value="1"/>
</dbReference>